<accession>A0A9W4CUI1</accession>
<evidence type="ECO:0000256" key="1">
    <source>
        <dbReference type="SAM" id="MobiDB-lite"/>
    </source>
</evidence>
<feature type="domain" description="Wings apart-like protein C-terminal" evidence="2">
    <location>
        <begin position="569"/>
        <end position="909"/>
    </location>
</feature>
<dbReference type="PANTHER" id="PTHR22100:SF13">
    <property type="entry name" value="WINGS APART-LIKE PROTEIN HOMOLOG"/>
    <property type="match status" value="1"/>
</dbReference>
<dbReference type="Proteomes" id="UP000683417">
    <property type="component" value="Unassembled WGS sequence"/>
</dbReference>
<reference evidence="3" key="1">
    <citation type="submission" date="2020-10" db="EMBL/GenBank/DDBJ databases">
        <authorList>
            <person name="Muller C M."/>
        </authorList>
    </citation>
    <scope>NUCLEOTIDE SEQUENCE</scope>
    <source>
        <strain evidence="3">THUN-12</strain>
    </source>
</reference>
<sequence>MAALQPHPDKKIPARKKIITYGKVTRKRISCNAFHSNSQEPDKKKDEYVRTESPTYTNEYSLEASPKIRACKDVYDVSSDDNDDDNEHTSLSRHGSTTRKNLAMEKTVAEKLKCKNIENLEKKASRPPRTPASKKNLRKISDLTPQFFIGKNECLLSISHQRDAKEAVSKIDLPLKSGSNAQSTKSNPISACDMGVSVSNLNSKHESTERKCQKYNSGIKLLESTTSVSTGNETKFAAISINQQSYDFLDQNLENERQCLAPDNTERCKKKLKYSPKDTKLSTSSTKCLHTTQHVRNISINTRAISRVKLFDDKITTSLNHMTPNAQQSPRPSSSRNLFPMEQREELLLPSQDTVKQIPDESQNILSENDQVWCDLIEFAKRKDDKDSDRNLNTKQSDVIIKSSAKLCSAKKSMRADSLSPKKTSIFRRRRLIDSLVEQSSNFTLQGHLSEESEAESDASSIFDSAFNIDEPSNDSFESTQTESQVVFSDKKSLSSSQVTESRFTYSRQRSMLAEEDPMKDLIIDFPLAHNSSNPKKNRRGSIPKLQPISGFEEEEDDDDDENSQTFTKNVHELRKSGANKRFVDQCTDFLDRIGSPSSVNRSIRRSGLLDLAYKMMDKNFAQQLRVNSIEQQLFVHLDTETDIISGFLMMSILISILTEGPIPHLISHLCLQGITKLMIYLMNCELEIAIVCKERKTNLSKSVQSLILQHHADLLQSAVWGELEPVALSTRIVALKCLEMMVIQTRETNSANKIFCDTLTTTLFTMLRSASYDETSSHLKTLKSTEFSLIVAIIQAYSTLASPILDESTWIREYIPIIADVLEISISRLPALLGTHLLLLKITLQVTNNNQTASDIFARPSLILRISKTIVSQFDAIYSQLTSEKFLETVDHLSLLLGILMNFSEWSSRTRDCLQGFQHQEKDPLESMLLIFEEQSENISQAESEQETLKNVLLGYLAVTLGFLSQHPMIDARSLALKSKLICCIEEFISIHRLADLKMAENKDSSPDELEENGLQVEGQTELTERLERLICRLKLE</sequence>
<proteinExistence type="predicted"/>
<dbReference type="InterPro" id="IPR039874">
    <property type="entry name" value="WAPL"/>
</dbReference>
<feature type="region of interest" description="Disordered" evidence="1">
    <location>
        <begin position="470"/>
        <end position="492"/>
    </location>
</feature>
<protein>
    <submittedName>
        <fullName evidence="3">BgTH12-04385</fullName>
    </submittedName>
</protein>
<feature type="compositionally biased region" description="Basic and acidic residues" evidence="1">
    <location>
        <begin position="40"/>
        <end position="50"/>
    </location>
</feature>
<dbReference type="InterPro" id="IPR022771">
    <property type="entry name" value="WAPL_C"/>
</dbReference>
<gene>
    <name evidence="3" type="ORF">BGTH12_LOCUS82</name>
</gene>
<feature type="compositionally biased region" description="Polar residues" evidence="1">
    <location>
        <begin position="474"/>
        <end position="487"/>
    </location>
</feature>
<feature type="region of interest" description="Disordered" evidence="1">
    <location>
        <begin position="32"/>
        <end position="54"/>
    </location>
</feature>
<comment type="caution">
    <text evidence="3">The sequence shown here is derived from an EMBL/GenBank/DDBJ whole genome shotgun (WGS) entry which is preliminary data.</text>
</comment>
<dbReference type="AlphaFoldDB" id="A0A9W4CUI1"/>
<feature type="region of interest" description="Disordered" evidence="1">
    <location>
        <begin position="78"/>
        <end position="102"/>
    </location>
</feature>
<name>A0A9W4CUI1_BLUGR</name>
<organism evidence="3 4">
    <name type="scientific">Blumeria graminis f. sp. triticale</name>
    <dbReference type="NCBI Taxonomy" id="1689686"/>
    <lineage>
        <taxon>Eukaryota</taxon>
        <taxon>Fungi</taxon>
        <taxon>Dikarya</taxon>
        <taxon>Ascomycota</taxon>
        <taxon>Pezizomycotina</taxon>
        <taxon>Leotiomycetes</taxon>
        <taxon>Erysiphales</taxon>
        <taxon>Erysiphaceae</taxon>
        <taxon>Blumeria</taxon>
    </lineage>
</organism>
<evidence type="ECO:0000259" key="2">
    <source>
        <dbReference type="Pfam" id="PF07814"/>
    </source>
</evidence>
<dbReference type="Pfam" id="PF07814">
    <property type="entry name" value="WAPL"/>
    <property type="match status" value="1"/>
</dbReference>
<dbReference type="EMBL" id="CAJHIT010000001">
    <property type="protein sequence ID" value="CAD6498724.1"/>
    <property type="molecule type" value="Genomic_DNA"/>
</dbReference>
<dbReference type="PANTHER" id="PTHR22100">
    <property type="entry name" value="WINGS APART-LIKE PROTEIN HOMOLOG"/>
    <property type="match status" value="1"/>
</dbReference>
<evidence type="ECO:0000313" key="4">
    <source>
        <dbReference type="Proteomes" id="UP000683417"/>
    </source>
</evidence>
<evidence type="ECO:0000313" key="3">
    <source>
        <dbReference type="EMBL" id="CAD6498724.1"/>
    </source>
</evidence>